<evidence type="ECO:0000313" key="1">
    <source>
        <dbReference type="EMBL" id="CAD7663973.1"/>
    </source>
</evidence>
<dbReference type="GO" id="GO:0005198">
    <property type="term" value="F:structural molecule activity"/>
    <property type="evidence" value="ECO:0007669"/>
    <property type="project" value="InterPro"/>
</dbReference>
<dbReference type="Proteomes" id="UP000728032">
    <property type="component" value="Unassembled WGS sequence"/>
</dbReference>
<dbReference type="GO" id="GO:0006886">
    <property type="term" value="P:intracellular protein transport"/>
    <property type="evidence" value="ECO:0007669"/>
    <property type="project" value="InterPro"/>
</dbReference>
<dbReference type="OrthoDB" id="2113814at2759"/>
<dbReference type="GO" id="GO:0030132">
    <property type="term" value="C:clathrin coat of coated pit"/>
    <property type="evidence" value="ECO:0007669"/>
    <property type="project" value="InterPro"/>
</dbReference>
<dbReference type="AlphaFoldDB" id="A0A7R9MQB1"/>
<dbReference type="SUPFAM" id="SSF50989">
    <property type="entry name" value="Clathrin heavy-chain terminal domain"/>
    <property type="match status" value="1"/>
</dbReference>
<protein>
    <submittedName>
        <fullName evidence="1">Uncharacterized protein</fullName>
    </submittedName>
</protein>
<reference evidence="1" key="1">
    <citation type="submission" date="2020-11" db="EMBL/GenBank/DDBJ databases">
        <authorList>
            <person name="Tran Van P."/>
        </authorList>
    </citation>
    <scope>NUCLEOTIDE SEQUENCE</scope>
</reference>
<dbReference type="GO" id="GO:0030130">
    <property type="term" value="C:clathrin coat of trans-Golgi network vesicle"/>
    <property type="evidence" value="ECO:0007669"/>
    <property type="project" value="InterPro"/>
</dbReference>
<dbReference type="GO" id="GO:0016192">
    <property type="term" value="P:vesicle-mediated transport"/>
    <property type="evidence" value="ECO:0007669"/>
    <property type="project" value="InterPro"/>
</dbReference>
<organism evidence="1">
    <name type="scientific">Oppiella nova</name>
    <dbReference type="NCBI Taxonomy" id="334625"/>
    <lineage>
        <taxon>Eukaryota</taxon>
        <taxon>Metazoa</taxon>
        <taxon>Ecdysozoa</taxon>
        <taxon>Arthropoda</taxon>
        <taxon>Chelicerata</taxon>
        <taxon>Arachnida</taxon>
        <taxon>Acari</taxon>
        <taxon>Acariformes</taxon>
        <taxon>Sarcoptiformes</taxon>
        <taxon>Oribatida</taxon>
        <taxon>Brachypylina</taxon>
        <taxon>Oppioidea</taxon>
        <taxon>Oppiidae</taxon>
        <taxon>Oppiella</taxon>
    </lineage>
</organism>
<gene>
    <name evidence="1" type="ORF">ONB1V03_LOCUS20531</name>
</gene>
<accession>A0A7R9MQB1</accession>
<keyword evidence="2" id="KW-1185">Reference proteome</keyword>
<sequence length="99" mass="10738">MDSLTGGLCLRLAIDGLPEEVVKFNWFTNAVIECAECQPKVVVNLLVVIIDMANSPTVIRRPISADWESAIMNPHTKVIALRSIPLNSGSLESMTIGTT</sequence>
<name>A0A7R9MQB1_9ACAR</name>
<proteinExistence type="predicted"/>
<dbReference type="InterPro" id="IPR016025">
    <property type="entry name" value="Clathrin_H-chain_N"/>
</dbReference>
<dbReference type="EMBL" id="CAJPVJ010035508">
    <property type="protein sequence ID" value="CAG2181110.1"/>
    <property type="molecule type" value="Genomic_DNA"/>
</dbReference>
<evidence type="ECO:0000313" key="2">
    <source>
        <dbReference type="Proteomes" id="UP000728032"/>
    </source>
</evidence>
<dbReference type="Gene3D" id="2.130.10.110">
    <property type="entry name" value="Clathrin heavy-chain terminal domain"/>
    <property type="match status" value="1"/>
</dbReference>
<dbReference type="EMBL" id="OC950333">
    <property type="protein sequence ID" value="CAD7663973.1"/>
    <property type="molecule type" value="Genomic_DNA"/>
</dbReference>